<accession>A0A6B0TWV6</accession>
<name>A0A6B0TWV6_9RHOB</name>
<organism evidence="1 2">
    <name type="scientific">Oceanomicrobium pacificus</name>
    <dbReference type="NCBI Taxonomy" id="2692916"/>
    <lineage>
        <taxon>Bacteria</taxon>
        <taxon>Pseudomonadati</taxon>
        <taxon>Pseudomonadota</taxon>
        <taxon>Alphaproteobacteria</taxon>
        <taxon>Rhodobacterales</taxon>
        <taxon>Paracoccaceae</taxon>
        <taxon>Oceanomicrobium</taxon>
    </lineage>
</organism>
<comment type="caution">
    <text evidence="1">The sequence shown here is derived from an EMBL/GenBank/DDBJ whole genome shotgun (WGS) entry which is preliminary data.</text>
</comment>
<keyword evidence="2" id="KW-1185">Reference proteome</keyword>
<dbReference type="Pfam" id="PF12915">
    <property type="entry name" value="DUF3833"/>
    <property type="match status" value="1"/>
</dbReference>
<evidence type="ECO:0000313" key="2">
    <source>
        <dbReference type="Proteomes" id="UP000436016"/>
    </source>
</evidence>
<proteinExistence type="predicted"/>
<protein>
    <submittedName>
        <fullName evidence="1">DUF3833 family protein</fullName>
    </submittedName>
</protein>
<dbReference type="EMBL" id="WUWG01000005">
    <property type="protein sequence ID" value="MXU66215.1"/>
    <property type="molecule type" value="Genomic_DNA"/>
</dbReference>
<sequence length="186" mass="20609">MDMSMALVILALLLLGGLYFFVAQRMGFRAQRIDDYAEAGPSLDIREALNGRLTADGVIYDYSGRVASRFTADITGTWDGNSGRLDETFHYDSGKVQTRYWLLDLDASGNIVARAPDVKGDGTGVQKGSAVQMRYRLQLPDDVGGHVLDTVDWMYMLQNGTIVNRSEMRKFGIKVAELIATFRKVG</sequence>
<gene>
    <name evidence="1" type="ORF">GSH16_12245</name>
</gene>
<dbReference type="InterPro" id="IPR024409">
    <property type="entry name" value="DUF3833"/>
</dbReference>
<reference evidence="1 2" key="1">
    <citation type="submission" date="2019-12" db="EMBL/GenBank/DDBJ databases">
        <title>Strain KN286 was isolated from seawater, which was collected from Caroline Seamount in the tropical western Pacific.</title>
        <authorList>
            <person name="Wang Q."/>
        </authorList>
    </citation>
    <scope>NUCLEOTIDE SEQUENCE [LARGE SCALE GENOMIC DNA]</scope>
    <source>
        <strain evidence="1 2">KN286</strain>
    </source>
</reference>
<dbReference type="AlphaFoldDB" id="A0A6B0TWV6"/>
<dbReference type="Proteomes" id="UP000436016">
    <property type="component" value="Unassembled WGS sequence"/>
</dbReference>
<evidence type="ECO:0000313" key="1">
    <source>
        <dbReference type="EMBL" id="MXU66215.1"/>
    </source>
</evidence>